<feature type="transmembrane region" description="Helical" evidence="8">
    <location>
        <begin position="232"/>
        <end position="251"/>
    </location>
</feature>
<dbReference type="InterPro" id="IPR011701">
    <property type="entry name" value="MFS"/>
</dbReference>
<evidence type="ECO:0000313" key="11">
    <source>
        <dbReference type="Proteomes" id="UP000077355"/>
    </source>
</evidence>
<dbReference type="RefSeq" id="WP_068647218.1">
    <property type="nucleotide sequence ID" value="NZ_CP043611.1"/>
</dbReference>
<feature type="transmembrane region" description="Helical" evidence="8">
    <location>
        <begin position="12"/>
        <end position="41"/>
    </location>
</feature>
<dbReference type="InterPro" id="IPR004638">
    <property type="entry name" value="EmrB-like"/>
</dbReference>
<dbReference type="OrthoDB" id="9816041at2"/>
<proteinExistence type="inferred from homology"/>
<dbReference type="GO" id="GO:0005886">
    <property type="term" value="C:plasma membrane"/>
    <property type="evidence" value="ECO:0007669"/>
    <property type="project" value="UniProtKB-SubCell"/>
</dbReference>
<dbReference type="Proteomes" id="UP000077355">
    <property type="component" value="Unassembled WGS sequence"/>
</dbReference>
<dbReference type="AlphaFoldDB" id="A0A168QC28"/>
<keyword evidence="5 8" id="KW-0812">Transmembrane</keyword>
<feature type="transmembrane region" description="Helical" evidence="8">
    <location>
        <begin position="401"/>
        <end position="420"/>
    </location>
</feature>
<dbReference type="InterPro" id="IPR036259">
    <property type="entry name" value="MFS_trans_sf"/>
</dbReference>
<dbReference type="GO" id="GO:0022857">
    <property type="term" value="F:transmembrane transporter activity"/>
    <property type="evidence" value="ECO:0007669"/>
    <property type="project" value="InterPro"/>
</dbReference>
<comment type="similarity">
    <text evidence="2">Belongs to the major facilitator superfamily. EmrB family.</text>
</comment>
<keyword evidence="4" id="KW-1003">Cell membrane</keyword>
<dbReference type="PRINTS" id="PR01036">
    <property type="entry name" value="TCRTETB"/>
</dbReference>
<dbReference type="PROSITE" id="PS50850">
    <property type="entry name" value="MFS"/>
    <property type="match status" value="1"/>
</dbReference>
<evidence type="ECO:0000256" key="2">
    <source>
        <dbReference type="ARBA" id="ARBA00008537"/>
    </source>
</evidence>
<feature type="transmembrane region" description="Helical" evidence="8">
    <location>
        <begin position="106"/>
        <end position="128"/>
    </location>
</feature>
<reference evidence="10 11" key="1">
    <citation type="submission" date="2016-03" db="EMBL/GenBank/DDBJ databases">
        <title>Draft genome sequence of Paenibacillus antarcticus CECT 5836.</title>
        <authorList>
            <person name="Shin S.-K."/>
            <person name="Yi H."/>
        </authorList>
    </citation>
    <scope>NUCLEOTIDE SEQUENCE [LARGE SCALE GENOMIC DNA]</scope>
    <source>
        <strain evidence="10 11">CECT 5836</strain>
    </source>
</reference>
<sequence length="482" mass="52943">MNREVSTAASSFWPVLFAIFFGNFLASLSTTTINIALPAFMQQFTAELHTVQWMVTGFMLATGVIAPVLGYLGDQYSYKRLYIFSIIGFTICSALCVLSWNIQSLISFRILQGLFSGLIMPATMTIIYQVVEKEKQAFALSMWSVSAMLGPALGPTVGGFLVQHFNWHALFIMNIPIGLIAIVVAIRYIPYYKLSSKQHFDSVGFISVIISSGALLVALSQGSMWGWQSVKTLSLLIGGAVLLIFFILWELRVKEPLLHLRILRIRKFSYSLVLNGIISISLYSGTFLIPIYLQNVQHTTAMQAGLIMLPGSLMMVVCAPIAGRLYSRIGPVKLSLFGVLLMVVSTWSLTGLTVTTSHMFITVWMAVRYIGITFANMPITNAGMGAVPANESGHASSINNWIKQGMGSFAIGIFSSLLASRTAFHLQGVVNPTEAAQQFAFTWSVGDVFMIATIIIGLAIPFTFMLKDRRLRPVKMTADSSL</sequence>
<evidence type="ECO:0000256" key="1">
    <source>
        <dbReference type="ARBA" id="ARBA00004651"/>
    </source>
</evidence>
<dbReference type="NCBIfam" id="TIGR00711">
    <property type="entry name" value="efflux_EmrB"/>
    <property type="match status" value="1"/>
</dbReference>
<evidence type="ECO:0000256" key="8">
    <source>
        <dbReference type="SAM" id="Phobius"/>
    </source>
</evidence>
<keyword evidence="3" id="KW-0813">Transport</keyword>
<keyword evidence="6 8" id="KW-1133">Transmembrane helix</keyword>
<feature type="transmembrane region" description="Helical" evidence="8">
    <location>
        <begin position="140"/>
        <end position="161"/>
    </location>
</feature>
<feature type="transmembrane region" description="Helical" evidence="8">
    <location>
        <begin position="202"/>
        <end position="220"/>
    </location>
</feature>
<dbReference type="SUPFAM" id="SSF103473">
    <property type="entry name" value="MFS general substrate transporter"/>
    <property type="match status" value="2"/>
</dbReference>
<feature type="transmembrane region" description="Helical" evidence="8">
    <location>
        <begin position="81"/>
        <end position="100"/>
    </location>
</feature>
<feature type="transmembrane region" description="Helical" evidence="8">
    <location>
        <begin position="366"/>
        <end position="389"/>
    </location>
</feature>
<evidence type="ECO:0000313" key="10">
    <source>
        <dbReference type="EMBL" id="OAB47618.1"/>
    </source>
</evidence>
<feature type="transmembrane region" description="Helical" evidence="8">
    <location>
        <begin position="440"/>
        <end position="466"/>
    </location>
</feature>
<evidence type="ECO:0000256" key="5">
    <source>
        <dbReference type="ARBA" id="ARBA00022692"/>
    </source>
</evidence>
<feature type="transmembrane region" description="Helical" evidence="8">
    <location>
        <begin position="304"/>
        <end position="322"/>
    </location>
</feature>
<comment type="caution">
    <text evidence="10">The sequence shown here is derived from an EMBL/GenBank/DDBJ whole genome shotgun (WGS) entry which is preliminary data.</text>
</comment>
<feature type="transmembrane region" description="Helical" evidence="8">
    <location>
        <begin position="167"/>
        <end position="190"/>
    </location>
</feature>
<feature type="domain" description="Major facilitator superfamily (MFS) profile" evidence="9">
    <location>
        <begin position="15"/>
        <end position="471"/>
    </location>
</feature>
<feature type="transmembrane region" description="Helical" evidence="8">
    <location>
        <begin position="53"/>
        <end position="72"/>
    </location>
</feature>
<dbReference type="EMBL" id="LVJI01000006">
    <property type="protein sequence ID" value="OAB47618.1"/>
    <property type="molecule type" value="Genomic_DNA"/>
</dbReference>
<evidence type="ECO:0000256" key="7">
    <source>
        <dbReference type="ARBA" id="ARBA00023136"/>
    </source>
</evidence>
<dbReference type="Pfam" id="PF07690">
    <property type="entry name" value="MFS_1"/>
    <property type="match status" value="1"/>
</dbReference>
<dbReference type="Gene3D" id="1.20.1720.10">
    <property type="entry name" value="Multidrug resistance protein D"/>
    <property type="match status" value="1"/>
</dbReference>
<dbReference type="Gene3D" id="1.20.1250.20">
    <property type="entry name" value="MFS general substrate transporter like domains"/>
    <property type="match status" value="1"/>
</dbReference>
<dbReference type="CDD" id="cd17503">
    <property type="entry name" value="MFS_LmrB_MDR_like"/>
    <property type="match status" value="1"/>
</dbReference>
<gene>
    <name evidence="10" type="ORF">PBAT_05225</name>
</gene>
<organism evidence="10 11">
    <name type="scientific">Paenibacillus antarcticus</name>
    <dbReference type="NCBI Taxonomy" id="253703"/>
    <lineage>
        <taxon>Bacteria</taxon>
        <taxon>Bacillati</taxon>
        <taxon>Bacillota</taxon>
        <taxon>Bacilli</taxon>
        <taxon>Bacillales</taxon>
        <taxon>Paenibacillaceae</taxon>
        <taxon>Paenibacillus</taxon>
    </lineage>
</organism>
<feature type="transmembrane region" description="Helical" evidence="8">
    <location>
        <begin position="334"/>
        <end position="354"/>
    </location>
</feature>
<comment type="subcellular location">
    <subcellularLocation>
        <location evidence="1">Cell membrane</location>
        <topology evidence="1">Multi-pass membrane protein</topology>
    </subcellularLocation>
</comment>
<accession>A0A168QC28</accession>
<evidence type="ECO:0000256" key="4">
    <source>
        <dbReference type="ARBA" id="ARBA00022475"/>
    </source>
</evidence>
<evidence type="ECO:0000259" key="9">
    <source>
        <dbReference type="PROSITE" id="PS50850"/>
    </source>
</evidence>
<dbReference type="InterPro" id="IPR020846">
    <property type="entry name" value="MFS_dom"/>
</dbReference>
<name>A0A168QC28_9BACL</name>
<dbReference type="PANTHER" id="PTHR42718">
    <property type="entry name" value="MAJOR FACILITATOR SUPERFAMILY MULTIDRUG TRANSPORTER MFSC"/>
    <property type="match status" value="1"/>
</dbReference>
<evidence type="ECO:0000256" key="3">
    <source>
        <dbReference type="ARBA" id="ARBA00022448"/>
    </source>
</evidence>
<keyword evidence="11" id="KW-1185">Reference proteome</keyword>
<dbReference type="PANTHER" id="PTHR42718:SF9">
    <property type="entry name" value="MAJOR FACILITATOR SUPERFAMILY MULTIDRUG TRANSPORTER MFSC"/>
    <property type="match status" value="1"/>
</dbReference>
<evidence type="ECO:0000256" key="6">
    <source>
        <dbReference type="ARBA" id="ARBA00022989"/>
    </source>
</evidence>
<feature type="transmembrane region" description="Helical" evidence="8">
    <location>
        <begin position="272"/>
        <end position="292"/>
    </location>
</feature>
<keyword evidence="7 8" id="KW-0472">Membrane</keyword>
<protein>
    <submittedName>
        <fullName evidence="10">MFS transporter</fullName>
    </submittedName>
</protein>